<evidence type="ECO:0000313" key="3">
    <source>
        <dbReference type="Proteomes" id="UP000184356"/>
    </source>
</evidence>
<organism evidence="2 3">
    <name type="scientific">Aspergillus sydowii CBS 593.65</name>
    <dbReference type="NCBI Taxonomy" id="1036612"/>
    <lineage>
        <taxon>Eukaryota</taxon>
        <taxon>Fungi</taxon>
        <taxon>Dikarya</taxon>
        <taxon>Ascomycota</taxon>
        <taxon>Pezizomycotina</taxon>
        <taxon>Eurotiomycetes</taxon>
        <taxon>Eurotiomycetidae</taxon>
        <taxon>Eurotiales</taxon>
        <taxon>Aspergillaceae</taxon>
        <taxon>Aspergillus</taxon>
        <taxon>Aspergillus subgen. Nidulantes</taxon>
    </lineage>
</organism>
<feature type="transmembrane region" description="Helical" evidence="1">
    <location>
        <begin position="98"/>
        <end position="116"/>
    </location>
</feature>
<evidence type="ECO:0000313" key="2">
    <source>
        <dbReference type="EMBL" id="OJJ64205.1"/>
    </source>
</evidence>
<dbReference type="Proteomes" id="UP000184356">
    <property type="component" value="Unassembled WGS sequence"/>
</dbReference>
<dbReference type="RefSeq" id="XP_040708011.1">
    <property type="nucleotide sequence ID" value="XM_040844659.1"/>
</dbReference>
<keyword evidence="1" id="KW-0812">Transmembrane</keyword>
<dbReference type="AlphaFoldDB" id="A0A1L9TXT0"/>
<keyword evidence="1" id="KW-1133">Transmembrane helix</keyword>
<sequence length="127" mass="14592">MSSALRPSIRSTPSRQFVDYVLLWQLNLRTWFIVSARSTVYSLGFSLYPAILLWRFYAGNWPPPGHLDDRAAWRSCSSANLEHTSAPRLMAEIRSTRVIAGIILGFLYLAIYSYHYEVHSLVRILPC</sequence>
<reference evidence="3" key="1">
    <citation type="journal article" date="2017" name="Genome Biol.">
        <title>Comparative genomics reveals high biological diversity and specific adaptations in the industrially and medically important fungal genus Aspergillus.</title>
        <authorList>
            <person name="de Vries R.P."/>
            <person name="Riley R."/>
            <person name="Wiebenga A."/>
            <person name="Aguilar-Osorio G."/>
            <person name="Amillis S."/>
            <person name="Uchima C.A."/>
            <person name="Anderluh G."/>
            <person name="Asadollahi M."/>
            <person name="Askin M."/>
            <person name="Barry K."/>
            <person name="Battaglia E."/>
            <person name="Bayram O."/>
            <person name="Benocci T."/>
            <person name="Braus-Stromeyer S.A."/>
            <person name="Caldana C."/>
            <person name="Canovas D."/>
            <person name="Cerqueira G.C."/>
            <person name="Chen F."/>
            <person name="Chen W."/>
            <person name="Choi C."/>
            <person name="Clum A."/>
            <person name="Dos Santos R.A."/>
            <person name="Damasio A.R."/>
            <person name="Diallinas G."/>
            <person name="Emri T."/>
            <person name="Fekete E."/>
            <person name="Flipphi M."/>
            <person name="Freyberg S."/>
            <person name="Gallo A."/>
            <person name="Gournas C."/>
            <person name="Habgood R."/>
            <person name="Hainaut M."/>
            <person name="Harispe M.L."/>
            <person name="Henrissat B."/>
            <person name="Hilden K.S."/>
            <person name="Hope R."/>
            <person name="Hossain A."/>
            <person name="Karabika E."/>
            <person name="Karaffa L."/>
            <person name="Karanyi Z."/>
            <person name="Krasevec N."/>
            <person name="Kuo A."/>
            <person name="Kusch H."/>
            <person name="LaButti K."/>
            <person name="Lagendijk E.L."/>
            <person name="Lapidus A."/>
            <person name="Levasseur A."/>
            <person name="Lindquist E."/>
            <person name="Lipzen A."/>
            <person name="Logrieco A.F."/>
            <person name="MacCabe A."/>
            <person name="Maekelae M.R."/>
            <person name="Malavazi I."/>
            <person name="Melin P."/>
            <person name="Meyer V."/>
            <person name="Mielnichuk N."/>
            <person name="Miskei M."/>
            <person name="Molnar A.P."/>
            <person name="Mule G."/>
            <person name="Ngan C.Y."/>
            <person name="Orejas M."/>
            <person name="Orosz E."/>
            <person name="Ouedraogo J.P."/>
            <person name="Overkamp K.M."/>
            <person name="Park H.-S."/>
            <person name="Perrone G."/>
            <person name="Piumi F."/>
            <person name="Punt P.J."/>
            <person name="Ram A.F."/>
            <person name="Ramon A."/>
            <person name="Rauscher S."/>
            <person name="Record E."/>
            <person name="Riano-Pachon D.M."/>
            <person name="Robert V."/>
            <person name="Roehrig J."/>
            <person name="Ruller R."/>
            <person name="Salamov A."/>
            <person name="Salih N.S."/>
            <person name="Samson R.A."/>
            <person name="Sandor E."/>
            <person name="Sanguinetti M."/>
            <person name="Schuetze T."/>
            <person name="Sepcic K."/>
            <person name="Shelest E."/>
            <person name="Sherlock G."/>
            <person name="Sophianopoulou V."/>
            <person name="Squina F.M."/>
            <person name="Sun H."/>
            <person name="Susca A."/>
            <person name="Todd R.B."/>
            <person name="Tsang A."/>
            <person name="Unkles S.E."/>
            <person name="van de Wiele N."/>
            <person name="van Rossen-Uffink D."/>
            <person name="Oliveira J.V."/>
            <person name="Vesth T.C."/>
            <person name="Visser J."/>
            <person name="Yu J.-H."/>
            <person name="Zhou M."/>
            <person name="Andersen M.R."/>
            <person name="Archer D.B."/>
            <person name="Baker S.E."/>
            <person name="Benoit I."/>
            <person name="Brakhage A.A."/>
            <person name="Braus G.H."/>
            <person name="Fischer R."/>
            <person name="Frisvad J.C."/>
            <person name="Goldman G.H."/>
            <person name="Houbraken J."/>
            <person name="Oakley B."/>
            <person name="Pocsi I."/>
            <person name="Scazzocchio C."/>
            <person name="Seiboth B."/>
            <person name="vanKuyk P.A."/>
            <person name="Wortman J."/>
            <person name="Dyer P.S."/>
            <person name="Grigoriev I.V."/>
        </authorList>
    </citation>
    <scope>NUCLEOTIDE SEQUENCE [LARGE SCALE GENOMIC DNA]</scope>
    <source>
        <strain evidence="3">CBS 593.65</strain>
    </source>
</reference>
<dbReference type="VEuPathDB" id="FungiDB:ASPSYDRAFT_295167"/>
<dbReference type="GeneID" id="63760732"/>
<name>A0A1L9TXT0_9EURO</name>
<accession>A0A1L9TXT0</accession>
<proteinExistence type="predicted"/>
<keyword evidence="1" id="KW-0472">Membrane</keyword>
<evidence type="ECO:0000256" key="1">
    <source>
        <dbReference type="SAM" id="Phobius"/>
    </source>
</evidence>
<gene>
    <name evidence="2" type="ORF">ASPSYDRAFT_295167</name>
</gene>
<dbReference type="EMBL" id="KV878582">
    <property type="protein sequence ID" value="OJJ64205.1"/>
    <property type="molecule type" value="Genomic_DNA"/>
</dbReference>
<protein>
    <submittedName>
        <fullName evidence="2">Uncharacterized protein</fullName>
    </submittedName>
</protein>
<keyword evidence="3" id="KW-1185">Reference proteome</keyword>